<dbReference type="AlphaFoldDB" id="A0A810PV25"/>
<sequence length="86" mass="9912">MQIDRFSFAPPAYPVKIIVRVYGNEEKDATDNIHKNEKKLQRVKKLTVIPLSKKTELFPDKITPGRFWQPGVILLEKPGGFFDTLI</sequence>
<evidence type="ECO:0000313" key="1">
    <source>
        <dbReference type="EMBL" id="BCK80119.1"/>
    </source>
</evidence>
<geneLocation type="plasmid" evidence="1 2">
    <name>pMM35_02</name>
</geneLocation>
<dbReference type="EMBL" id="AP023417">
    <property type="protein sequence ID" value="BCK80119.1"/>
    <property type="molecule type" value="Genomic_DNA"/>
</dbReference>
<dbReference type="Proteomes" id="UP000681343">
    <property type="component" value="Plasmid pMM35_02"/>
</dbReference>
<gene>
    <name evidence="1" type="ORF">MM35RIKEN_23110</name>
</gene>
<name>A0A810PV25_9FIRM</name>
<accession>A0A810PV25</accession>
<dbReference type="KEGG" id="vfa:MM35RIKEN_23110"/>
<protein>
    <submittedName>
        <fullName evidence="1">Uncharacterized protein</fullName>
    </submittedName>
</protein>
<reference evidence="1" key="1">
    <citation type="submission" date="2020-09" db="EMBL/GenBank/DDBJ databases">
        <title>New species isolated from human feces.</title>
        <authorList>
            <person name="Kitahara M."/>
            <person name="Shigeno Y."/>
            <person name="Shime M."/>
            <person name="Matsumoto Y."/>
            <person name="Nakamura S."/>
            <person name="Motooka D."/>
            <person name="Fukuoka S."/>
            <person name="Nishikawa H."/>
            <person name="Benno Y."/>
        </authorList>
    </citation>
    <scope>NUCLEOTIDE SEQUENCE</scope>
    <source>
        <strain evidence="1">MM35</strain>
        <plasmid evidence="1">pMM35_02</plasmid>
    </source>
</reference>
<keyword evidence="2" id="KW-1185">Reference proteome</keyword>
<organism evidence="1 2">
    <name type="scientific">Vescimonas fastidiosa</name>
    <dbReference type="NCBI Taxonomy" id="2714353"/>
    <lineage>
        <taxon>Bacteria</taxon>
        <taxon>Bacillati</taxon>
        <taxon>Bacillota</taxon>
        <taxon>Clostridia</taxon>
        <taxon>Eubacteriales</taxon>
        <taxon>Oscillospiraceae</taxon>
        <taxon>Vescimonas</taxon>
    </lineage>
</organism>
<keyword evidence="1" id="KW-0614">Plasmid</keyword>
<proteinExistence type="predicted"/>
<evidence type="ECO:0000313" key="2">
    <source>
        <dbReference type="Proteomes" id="UP000681343"/>
    </source>
</evidence>